<name>A0A117LUN5_9BACT</name>
<dbReference type="EMBL" id="LGGH01000019">
    <property type="protein sequence ID" value="KUK68347.1"/>
    <property type="molecule type" value="Genomic_DNA"/>
</dbReference>
<evidence type="ECO:0000313" key="1">
    <source>
        <dbReference type="EMBL" id="KUK68347.1"/>
    </source>
</evidence>
<sequence>MSFKELLEDGPRVVNIGMDRFYLDLLDQEVPAVKVNWKPPLVKSSLMEKLKSLRGDDIE</sequence>
<organism evidence="1 2">
    <name type="scientific">Mesotoga infera</name>
    <dbReference type="NCBI Taxonomy" id="1236046"/>
    <lineage>
        <taxon>Bacteria</taxon>
        <taxon>Thermotogati</taxon>
        <taxon>Thermotogota</taxon>
        <taxon>Thermotogae</taxon>
        <taxon>Kosmotogales</taxon>
        <taxon>Kosmotogaceae</taxon>
        <taxon>Mesotoga</taxon>
    </lineage>
</organism>
<accession>A0A117LUN5</accession>
<gene>
    <name evidence="1" type="ORF">XD86_0238</name>
</gene>
<dbReference type="AlphaFoldDB" id="A0A117LUN5"/>
<dbReference type="Proteomes" id="UP000054260">
    <property type="component" value="Unassembled WGS sequence"/>
</dbReference>
<comment type="caution">
    <text evidence="1">The sequence shown here is derived from an EMBL/GenBank/DDBJ whole genome shotgun (WGS) entry which is preliminary data.</text>
</comment>
<protein>
    <submittedName>
        <fullName evidence="1">Uncharacterized protein</fullName>
    </submittedName>
</protein>
<proteinExistence type="predicted"/>
<reference evidence="2" key="1">
    <citation type="journal article" date="2015" name="MBio">
        <title>Genome-Resolved Metagenomic Analysis Reveals Roles for Candidate Phyla and Other Microbial Community Members in Biogeochemical Transformations in Oil Reservoirs.</title>
        <authorList>
            <person name="Hu P."/>
            <person name="Tom L."/>
            <person name="Singh A."/>
            <person name="Thomas B.C."/>
            <person name="Baker B.J."/>
            <person name="Piceno Y.M."/>
            <person name="Andersen G.L."/>
            <person name="Banfield J.F."/>
        </authorList>
    </citation>
    <scope>NUCLEOTIDE SEQUENCE [LARGE SCALE GENOMIC DNA]</scope>
</reference>
<dbReference type="Gene3D" id="3.40.50.720">
    <property type="entry name" value="NAD(P)-binding Rossmann-like Domain"/>
    <property type="match status" value="1"/>
</dbReference>
<dbReference type="PATRIC" id="fig|1236046.6.peg.295"/>
<evidence type="ECO:0000313" key="2">
    <source>
        <dbReference type="Proteomes" id="UP000054260"/>
    </source>
</evidence>